<dbReference type="EMBL" id="JBBWWR010000020">
    <property type="protein sequence ID" value="KAK8939813.1"/>
    <property type="molecule type" value="Genomic_DNA"/>
</dbReference>
<organism evidence="1 2">
    <name type="scientific">Platanthera guangdongensis</name>
    <dbReference type="NCBI Taxonomy" id="2320717"/>
    <lineage>
        <taxon>Eukaryota</taxon>
        <taxon>Viridiplantae</taxon>
        <taxon>Streptophyta</taxon>
        <taxon>Embryophyta</taxon>
        <taxon>Tracheophyta</taxon>
        <taxon>Spermatophyta</taxon>
        <taxon>Magnoliopsida</taxon>
        <taxon>Liliopsida</taxon>
        <taxon>Asparagales</taxon>
        <taxon>Orchidaceae</taxon>
        <taxon>Orchidoideae</taxon>
        <taxon>Orchideae</taxon>
        <taxon>Orchidinae</taxon>
        <taxon>Platanthera</taxon>
    </lineage>
</organism>
<evidence type="ECO:0000313" key="1">
    <source>
        <dbReference type="EMBL" id="KAK8939813.1"/>
    </source>
</evidence>
<sequence>MQINVNGQQFFHPDVMQAANLGNSQLLQEPLLPCIINKDLRKSGNLEAGNSFLSLLSGRSNYLSGELLPPLNPSSELSKLPISVREAFRQSSTCSFSSNFIPPRSKYHCNDAIFNGVLPSFAASRPLAADLAKDLQPLIPHSDILGSSKAYSKHSSEDITRGIRVYSRGFGSSSPSCSAFLHQNNQASQHLPSDANVHDIISPLLFRDHPRVLCMNTGKCFLH</sequence>
<dbReference type="Proteomes" id="UP001412067">
    <property type="component" value="Unassembled WGS sequence"/>
</dbReference>
<reference evidence="1 2" key="1">
    <citation type="journal article" date="2022" name="Nat. Plants">
        <title>Genomes of leafy and leafless Platanthera orchids illuminate the evolution of mycoheterotrophy.</title>
        <authorList>
            <person name="Li M.H."/>
            <person name="Liu K.W."/>
            <person name="Li Z."/>
            <person name="Lu H.C."/>
            <person name="Ye Q.L."/>
            <person name="Zhang D."/>
            <person name="Wang J.Y."/>
            <person name="Li Y.F."/>
            <person name="Zhong Z.M."/>
            <person name="Liu X."/>
            <person name="Yu X."/>
            <person name="Liu D.K."/>
            <person name="Tu X.D."/>
            <person name="Liu B."/>
            <person name="Hao Y."/>
            <person name="Liao X.Y."/>
            <person name="Jiang Y.T."/>
            <person name="Sun W.H."/>
            <person name="Chen J."/>
            <person name="Chen Y.Q."/>
            <person name="Ai Y."/>
            <person name="Zhai J.W."/>
            <person name="Wu S.S."/>
            <person name="Zhou Z."/>
            <person name="Hsiao Y.Y."/>
            <person name="Wu W.L."/>
            <person name="Chen Y.Y."/>
            <person name="Lin Y.F."/>
            <person name="Hsu J.L."/>
            <person name="Li C.Y."/>
            <person name="Wang Z.W."/>
            <person name="Zhao X."/>
            <person name="Zhong W.Y."/>
            <person name="Ma X.K."/>
            <person name="Ma L."/>
            <person name="Huang J."/>
            <person name="Chen G.Z."/>
            <person name="Huang M.Z."/>
            <person name="Huang L."/>
            <person name="Peng D.H."/>
            <person name="Luo Y.B."/>
            <person name="Zou S.Q."/>
            <person name="Chen S.P."/>
            <person name="Lan S."/>
            <person name="Tsai W.C."/>
            <person name="Van de Peer Y."/>
            <person name="Liu Z.J."/>
        </authorList>
    </citation>
    <scope>NUCLEOTIDE SEQUENCE [LARGE SCALE GENOMIC DNA]</scope>
    <source>
        <strain evidence="1">Lor288</strain>
    </source>
</reference>
<evidence type="ECO:0000313" key="2">
    <source>
        <dbReference type="Proteomes" id="UP001412067"/>
    </source>
</evidence>
<keyword evidence="2" id="KW-1185">Reference proteome</keyword>
<accession>A0ABR2LFR5</accession>
<gene>
    <name evidence="1" type="ORF">KSP40_PGU010247</name>
</gene>
<name>A0ABR2LFR5_9ASPA</name>
<proteinExistence type="predicted"/>
<protein>
    <submittedName>
        <fullName evidence="1">Uncharacterized protein</fullName>
    </submittedName>
</protein>
<comment type="caution">
    <text evidence="1">The sequence shown here is derived from an EMBL/GenBank/DDBJ whole genome shotgun (WGS) entry which is preliminary data.</text>
</comment>